<accession>A0A1R3G1B4</accession>
<dbReference type="InterPro" id="IPR044174">
    <property type="entry name" value="BC10-like"/>
</dbReference>
<dbReference type="Pfam" id="PF02485">
    <property type="entry name" value="Branch"/>
    <property type="match status" value="1"/>
</dbReference>
<keyword evidence="3 6" id="KW-0808">Transferase</keyword>
<evidence type="ECO:0000256" key="2">
    <source>
        <dbReference type="ARBA" id="ARBA00022676"/>
    </source>
</evidence>
<dbReference type="GO" id="GO:0016757">
    <property type="term" value="F:glycosyltransferase activity"/>
    <property type="evidence" value="ECO:0007669"/>
    <property type="project" value="UniProtKB-KW"/>
</dbReference>
<keyword evidence="4" id="KW-0472">Membrane</keyword>
<dbReference type="PANTHER" id="PTHR31042:SF111">
    <property type="entry name" value="CORE-2_I-BRANCHING BETA-1,6-N-ACETYLGLUCOSAMINYLTRANSFERASE FAMILY PROTEIN"/>
    <property type="match status" value="1"/>
</dbReference>
<evidence type="ECO:0000313" key="6">
    <source>
        <dbReference type="EMBL" id="OMO51837.1"/>
    </source>
</evidence>
<evidence type="ECO:0000256" key="4">
    <source>
        <dbReference type="ARBA" id="ARBA00023136"/>
    </source>
</evidence>
<dbReference type="GO" id="GO:0016020">
    <property type="term" value="C:membrane"/>
    <property type="evidence" value="ECO:0007669"/>
    <property type="project" value="UniProtKB-SubCell"/>
</dbReference>
<sequence>MIEAERRLLANALLDFSNQRFVLLSEACIPLFNFSTVYNYLINSNESFVESYDLEGPVGRGRYNRKMRPQVTLDQWRKGAQWFEMDRDLATEVVSDQTYFPVFQKHCKGACYSDEHYLPTFVTMKYGSKNSNRTLTWVDWSKGGPHPAKFLRTEVTVEFLERLRSGSHCRYKGNSTNVCHLFARKFSPDALYRLLKITNGELANGTQSGDDYFGNLKWRDIAMTTAWVVWNDRNTEFHENDWRNPHHTMDFVRAYLMEFQRCQQQQAIRTANFGGIARDCNGQVIGAVAGKLEK</sequence>
<keyword evidence="5" id="KW-0325">Glycoprotein</keyword>
<evidence type="ECO:0000256" key="1">
    <source>
        <dbReference type="ARBA" id="ARBA00004606"/>
    </source>
</evidence>
<comment type="subcellular location">
    <subcellularLocation>
        <location evidence="1">Membrane</location>
        <topology evidence="1">Single-pass type II membrane protein</topology>
    </subcellularLocation>
</comment>
<proteinExistence type="predicted"/>
<dbReference type="Gramene" id="OMO51837">
    <property type="protein sequence ID" value="OMO51837"/>
    <property type="gene ID" value="CCACVL1_29560"/>
</dbReference>
<keyword evidence="7" id="KW-1185">Reference proteome</keyword>
<dbReference type="InterPro" id="IPR003406">
    <property type="entry name" value="Glyco_trans_14"/>
</dbReference>
<evidence type="ECO:0000256" key="3">
    <source>
        <dbReference type="ARBA" id="ARBA00022679"/>
    </source>
</evidence>
<dbReference type="AlphaFoldDB" id="A0A1R3G1B4"/>
<protein>
    <submittedName>
        <fullName evidence="6">Glycosyl transferase, family 14</fullName>
    </submittedName>
</protein>
<dbReference type="EMBL" id="AWWV01015676">
    <property type="protein sequence ID" value="OMO51837.1"/>
    <property type="molecule type" value="Genomic_DNA"/>
</dbReference>
<name>A0A1R3G1B4_COCAP</name>
<organism evidence="6 7">
    <name type="scientific">Corchorus capsularis</name>
    <name type="common">Jute</name>
    <dbReference type="NCBI Taxonomy" id="210143"/>
    <lineage>
        <taxon>Eukaryota</taxon>
        <taxon>Viridiplantae</taxon>
        <taxon>Streptophyta</taxon>
        <taxon>Embryophyta</taxon>
        <taxon>Tracheophyta</taxon>
        <taxon>Spermatophyta</taxon>
        <taxon>Magnoliopsida</taxon>
        <taxon>eudicotyledons</taxon>
        <taxon>Gunneridae</taxon>
        <taxon>Pentapetalae</taxon>
        <taxon>rosids</taxon>
        <taxon>malvids</taxon>
        <taxon>Malvales</taxon>
        <taxon>Malvaceae</taxon>
        <taxon>Grewioideae</taxon>
        <taxon>Apeibeae</taxon>
        <taxon>Corchorus</taxon>
    </lineage>
</organism>
<comment type="caution">
    <text evidence="6">The sequence shown here is derived from an EMBL/GenBank/DDBJ whole genome shotgun (WGS) entry which is preliminary data.</text>
</comment>
<dbReference type="Proteomes" id="UP000188268">
    <property type="component" value="Unassembled WGS sequence"/>
</dbReference>
<dbReference type="OrthoDB" id="191334at2759"/>
<dbReference type="OMA" id="PEVKWGH"/>
<gene>
    <name evidence="6" type="ORF">CCACVL1_29560</name>
</gene>
<evidence type="ECO:0000256" key="5">
    <source>
        <dbReference type="ARBA" id="ARBA00023180"/>
    </source>
</evidence>
<dbReference type="STRING" id="210143.A0A1R3G1B4"/>
<dbReference type="PANTHER" id="PTHR31042">
    <property type="entry name" value="CORE-2/I-BRANCHING BETA-1,6-N-ACETYLGLUCOSAMINYLTRANSFERASE FAMILY PROTEIN-RELATED"/>
    <property type="match status" value="1"/>
</dbReference>
<reference evidence="6 7" key="1">
    <citation type="submission" date="2013-09" db="EMBL/GenBank/DDBJ databases">
        <title>Corchorus capsularis genome sequencing.</title>
        <authorList>
            <person name="Alam M."/>
            <person name="Haque M.S."/>
            <person name="Islam M.S."/>
            <person name="Emdad E.M."/>
            <person name="Islam M.M."/>
            <person name="Ahmed B."/>
            <person name="Halim A."/>
            <person name="Hossen Q.M.M."/>
            <person name="Hossain M.Z."/>
            <person name="Ahmed R."/>
            <person name="Khan M.M."/>
            <person name="Islam R."/>
            <person name="Rashid M.M."/>
            <person name="Khan S.A."/>
            <person name="Rahman M.S."/>
            <person name="Alam M."/>
        </authorList>
    </citation>
    <scope>NUCLEOTIDE SEQUENCE [LARGE SCALE GENOMIC DNA]</scope>
    <source>
        <strain evidence="7">cv. CVL-1</strain>
        <tissue evidence="6">Whole seedling</tissue>
    </source>
</reference>
<keyword evidence="2" id="KW-0328">Glycosyltransferase</keyword>
<evidence type="ECO:0000313" key="7">
    <source>
        <dbReference type="Proteomes" id="UP000188268"/>
    </source>
</evidence>